<feature type="region of interest" description="Disordered" evidence="1">
    <location>
        <begin position="1"/>
        <end position="23"/>
    </location>
</feature>
<evidence type="ECO:0000256" key="1">
    <source>
        <dbReference type="SAM" id="MobiDB-lite"/>
    </source>
</evidence>
<evidence type="ECO:0000313" key="3">
    <source>
        <dbReference type="Proteomes" id="UP000284706"/>
    </source>
</evidence>
<dbReference type="AlphaFoldDB" id="A0A409W6U7"/>
<proteinExistence type="predicted"/>
<gene>
    <name evidence="2" type="ORF">CVT26_004366</name>
</gene>
<dbReference type="InParanoid" id="A0A409W6U7"/>
<dbReference type="Proteomes" id="UP000284706">
    <property type="component" value="Unassembled WGS sequence"/>
</dbReference>
<sequence>METPRHVVQPHWNESSFTQPPRRQAEIRASERIRAYFMSTEQSPHILSKKSRIGDAAAKNRYRRLRSTKKYKRSAKTKLTASNVIVEMTDTGLGSTRRGLEGELISLKPLGAFVRAEACPIVGNTRPNNNFFPSVAQRQQEIRTDPSQLFLPFPEAISTSKILGGHEKRGGMAGFPHPGVNNASADFWGYQSQEGLMVGKLSDVPLPFGDTGSDWSRIAEINASIPLVEGVEDIQRMERRHCNVFNPCIGAAIPCHYPQADLSLGDLATEIPDHSNTLSFLGRRRLDLPSASVEHASFYPAELRAQEGSTGLSIPNLLSPAEGTSSVWPCMPTVNTSALFSAGGVQDANRIDEHQSDIFHPFKDSPIPSHYLQTTMSPPYLSLGQWATGIPGRSGILDPLGSGTLPASVEHALSSCDPAGRRGPEVSPDPHSWPAASHFPPTNLHELTTSTAVGQPQISHPRLSVMGSELFTTNHDIAKISTNSICIMRDVHRSHGRNAANDGVLDIDFSWA</sequence>
<feature type="compositionally biased region" description="Polar residues" evidence="1">
    <location>
        <begin position="12"/>
        <end position="21"/>
    </location>
</feature>
<reference evidence="2 3" key="1">
    <citation type="journal article" date="2018" name="Evol. Lett.">
        <title>Horizontal gene cluster transfer increased hallucinogenic mushroom diversity.</title>
        <authorList>
            <person name="Reynolds H.T."/>
            <person name="Vijayakumar V."/>
            <person name="Gluck-Thaler E."/>
            <person name="Korotkin H.B."/>
            <person name="Matheny P.B."/>
            <person name="Slot J.C."/>
        </authorList>
    </citation>
    <scope>NUCLEOTIDE SEQUENCE [LARGE SCALE GENOMIC DNA]</scope>
    <source>
        <strain evidence="2 3">SRW20</strain>
    </source>
</reference>
<name>A0A409W6U7_9AGAR</name>
<keyword evidence="3" id="KW-1185">Reference proteome</keyword>
<protein>
    <submittedName>
        <fullName evidence="2">Uncharacterized protein</fullName>
    </submittedName>
</protein>
<evidence type="ECO:0000313" key="2">
    <source>
        <dbReference type="EMBL" id="PPQ74232.1"/>
    </source>
</evidence>
<accession>A0A409W6U7</accession>
<organism evidence="2 3">
    <name type="scientific">Gymnopilus dilepis</name>
    <dbReference type="NCBI Taxonomy" id="231916"/>
    <lineage>
        <taxon>Eukaryota</taxon>
        <taxon>Fungi</taxon>
        <taxon>Dikarya</taxon>
        <taxon>Basidiomycota</taxon>
        <taxon>Agaricomycotina</taxon>
        <taxon>Agaricomycetes</taxon>
        <taxon>Agaricomycetidae</taxon>
        <taxon>Agaricales</taxon>
        <taxon>Agaricineae</taxon>
        <taxon>Hymenogastraceae</taxon>
        <taxon>Gymnopilus</taxon>
    </lineage>
</organism>
<dbReference type="EMBL" id="NHYE01005355">
    <property type="protein sequence ID" value="PPQ74232.1"/>
    <property type="molecule type" value="Genomic_DNA"/>
</dbReference>
<comment type="caution">
    <text evidence="2">The sequence shown here is derived from an EMBL/GenBank/DDBJ whole genome shotgun (WGS) entry which is preliminary data.</text>
</comment>